<dbReference type="Proteomes" id="UP001055712">
    <property type="component" value="Unassembled WGS sequence"/>
</dbReference>
<evidence type="ECO:0000313" key="2">
    <source>
        <dbReference type="EMBL" id="KAI3424901.1"/>
    </source>
</evidence>
<gene>
    <name evidence="2" type="ORF">D9Q98_008285</name>
</gene>
<feature type="region of interest" description="Disordered" evidence="1">
    <location>
        <begin position="1"/>
        <end position="67"/>
    </location>
</feature>
<sequence length="139" mass="14323">MAFSTLPLDVGASGNPDDAPARSAASAAARPPPPTSHPAASGRQDGNGRKQPPSSLQQIQQHMQEALGRGDCGTVLRLLPPDSAAAGWSPTDRAALYDLALQAAADSGDADEARRLVGRMWRRGVPVGSVAHTAVLRAL</sequence>
<keyword evidence="3" id="KW-1185">Reference proteome</keyword>
<dbReference type="EMBL" id="SIDB01000012">
    <property type="protein sequence ID" value="KAI3424901.1"/>
    <property type="molecule type" value="Genomic_DNA"/>
</dbReference>
<feature type="compositionally biased region" description="Polar residues" evidence="1">
    <location>
        <begin position="52"/>
        <end position="63"/>
    </location>
</feature>
<name>A0A9D4TGA6_CHLVU</name>
<proteinExistence type="predicted"/>
<dbReference type="AlphaFoldDB" id="A0A9D4TGA6"/>
<feature type="compositionally biased region" description="Low complexity" evidence="1">
    <location>
        <begin position="16"/>
        <end position="29"/>
    </location>
</feature>
<accession>A0A9D4TGA6</accession>
<organism evidence="2 3">
    <name type="scientific">Chlorella vulgaris</name>
    <name type="common">Green alga</name>
    <dbReference type="NCBI Taxonomy" id="3077"/>
    <lineage>
        <taxon>Eukaryota</taxon>
        <taxon>Viridiplantae</taxon>
        <taxon>Chlorophyta</taxon>
        <taxon>core chlorophytes</taxon>
        <taxon>Trebouxiophyceae</taxon>
        <taxon>Chlorellales</taxon>
        <taxon>Chlorellaceae</taxon>
        <taxon>Chlorella clade</taxon>
        <taxon>Chlorella</taxon>
    </lineage>
</organism>
<reference evidence="2" key="1">
    <citation type="journal article" date="2019" name="Plant J.">
        <title>Chlorella vulgaris genome assembly and annotation reveals the molecular basis for metabolic acclimation to high light conditions.</title>
        <authorList>
            <person name="Cecchin M."/>
            <person name="Marcolungo L."/>
            <person name="Rossato M."/>
            <person name="Girolomoni L."/>
            <person name="Cosentino E."/>
            <person name="Cuine S."/>
            <person name="Li-Beisson Y."/>
            <person name="Delledonne M."/>
            <person name="Ballottari M."/>
        </authorList>
    </citation>
    <scope>NUCLEOTIDE SEQUENCE</scope>
    <source>
        <strain evidence="2">211/11P</strain>
    </source>
</reference>
<protein>
    <submittedName>
        <fullName evidence="2">Uncharacterized protein</fullName>
    </submittedName>
</protein>
<comment type="caution">
    <text evidence="2">The sequence shown here is derived from an EMBL/GenBank/DDBJ whole genome shotgun (WGS) entry which is preliminary data.</text>
</comment>
<evidence type="ECO:0000313" key="3">
    <source>
        <dbReference type="Proteomes" id="UP001055712"/>
    </source>
</evidence>
<evidence type="ECO:0000256" key="1">
    <source>
        <dbReference type="SAM" id="MobiDB-lite"/>
    </source>
</evidence>
<reference evidence="2" key="2">
    <citation type="submission" date="2020-11" db="EMBL/GenBank/DDBJ databases">
        <authorList>
            <person name="Cecchin M."/>
            <person name="Marcolungo L."/>
            <person name="Rossato M."/>
            <person name="Girolomoni L."/>
            <person name="Cosentino E."/>
            <person name="Cuine S."/>
            <person name="Li-Beisson Y."/>
            <person name="Delledonne M."/>
            <person name="Ballottari M."/>
        </authorList>
    </citation>
    <scope>NUCLEOTIDE SEQUENCE</scope>
    <source>
        <strain evidence="2">211/11P</strain>
        <tissue evidence="2">Whole cell</tissue>
    </source>
</reference>